<dbReference type="InterPro" id="IPR051910">
    <property type="entry name" value="ComF/GntX_DNA_util-trans"/>
</dbReference>
<proteinExistence type="inferred from homology"/>
<evidence type="ECO:0000256" key="1">
    <source>
        <dbReference type="ARBA" id="ARBA00008007"/>
    </source>
</evidence>
<evidence type="ECO:0000313" key="2">
    <source>
        <dbReference type="EMBL" id="QYN52559.1"/>
    </source>
</evidence>
<dbReference type="PANTHER" id="PTHR47505:SF1">
    <property type="entry name" value="DNA UTILIZATION PROTEIN YHGH"/>
    <property type="match status" value="1"/>
</dbReference>
<dbReference type="InterPro" id="IPR000836">
    <property type="entry name" value="PRTase_dom"/>
</dbReference>
<dbReference type="CDD" id="cd06223">
    <property type="entry name" value="PRTases_typeI"/>
    <property type="match status" value="1"/>
</dbReference>
<dbReference type="Gene3D" id="3.40.50.2020">
    <property type="match status" value="1"/>
</dbReference>
<evidence type="ECO:0000313" key="3">
    <source>
        <dbReference type="Proteomes" id="UP000826550"/>
    </source>
</evidence>
<dbReference type="InterPro" id="IPR029057">
    <property type="entry name" value="PRTase-like"/>
</dbReference>
<accession>A0ABX8W5M7</accession>
<keyword evidence="3" id="KW-1185">Reference proteome</keyword>
<comment type="similarity">
    <text evidence="1">Belongs to the ComF/GntX family.</text>
</comment>
<organism evidence="2 3">
    <name type="scientific">Lactobacillus panisapium</name>
    <dbReference type="NCBI Taxonomy" id="2012495"/>
    <lineage>
        <taxon>Bacteria</taxon>
        <taxon>Bacillati</taxon>
        <taxon>Bacillota</taxon>
        <taxon>Bacilli</taxon>
        <taxon>Lactobacillales</taxon>
        <taxon>Lactobacillaceae</taxon>
        <taxon>Lactobacillus</taxon>
    </lineage>
</organism>
<gene>
    <name evidence="2" type="ORF">GYM71_03695</name>
</gene>
<protein>
    <submittedName>
        <fullName evidence="2">ComF family protein</fullName>
    </submittedName>
</protein>
<dbReference type="PANTHER" id="PTHR47505">
    <property type="entry name" value="DNA UTILIZATION PROTEIN YHGH"/>
    <property type="match status" value="1"/>
</dbReference>
<name>A0ABX8W5M7_9LACO</name>
<reference evidence="2 3" key="1">
    <citation type="submission" date="2020-01" db="EMBL/GenBank/DDBJ databases">
        <title>Vast differences in strain-level diversity in the gut microbiota of two closely related honey bee species.</title>
        <authorList>
            <person name="Ellegaard K.M."/>
            <person name="Suenami S."/>
            <person name="Miyazaki R."/>
            <person name="Engel P."/>
        </authorList>
    </citation>
    <scope>NUCLEOTIDE SEQUENCE [LARGE SCALE GENOMIC DNA]</scope>
    <source>
        <strain evidence="2 3">ESL0416</strain>
    </source>
</reference>
<dbReference type="RefSeq" id="WP_103752109.1">
    <property type="nucleotide sequence ID" value="NZ_CP048268.1"/>
</dbReference>
<sequence length="229" mass="26624">MRRCLLCGQKFAAQLSLRELFLLSKKPEQVICFHCRSKFVQLKSSRCQICSKELDSGQICSDCEAWKRKYTGNLLRNYAVFKYNDAFHELMVNYKRYGDYILRKVLQELCWQELGKHRADFYVPIPTAPEHIQQRQFDTISAIFADLVPLTTVLGKKSGVKAQGEKTRKERLLSKQSFFVLENTNINFNFKKVLLLDDIYTTGRTLYHARNALLTAFPQAKIASFSICR</sequence>
<dbReference type="EMBL" id="CP048268">
    <property type="protein sequence ID" value="QYN52559.1"/>
    <property type="molecule type" value="Genomic_DNA"/>
</dbReference>
<dbReference type="Proteomes" id="UP000826550">
    <property type="component" value="Chromosome"/>
</dbReference>
<dbReference type="SUPFAM" id="SSF53271">
    <property type="entry name" value="PRTase-like"/>
    <property type="match status" value="1"/>
</dbReference>